<reference evidence="1 2" key="1">
    <citation type="submission" date="2016-02" db="EMBL/GenBank/DDBJ databases">
        <authorList>
            <person name="Wen L."/>
            <person name="He K."/>
            <person name="Yang H."/>
        </authorList>
    </citation>
    <scope>NUCLEOTIDE SEQUENCE [LARGE SCALE GENOMIC DNA]</scope>
    <source>
        <strain evidence="1 2">DSM 22607</strain>
    </source>
</reference>
<accession>A0A136Q6S1</accession>
<name>A0A136Q6S1_9FIRM</name>
<gene>
    <name evidence="1" type="ORF">HMPREF3293_01003</name>
</gene>
<dbReference type="AlphaFoldDB" id="A0A136Q6S1"/>
<dbReference type="Proteomes" id="UP000070366">
    <property type="component" value="Unassembled WGS sequence"/>
</dbReference>
<dbReference type="STRING" id="626937.HMPREF3293_01003"/>
<evidence type="ECO:0000313" key="2">
    <source>
        <dbReference type="Proteomes" id="UP000070366"/>
    </source>
</evidence>
<sequence length="108" mass="11673">MRISSIGVFVGAGVGVVDGAGTGEGEGLGLGAEDGAVVDATAGDGVFAEVFAVEALEQPVKTMPLIIRRHDTVKRKRFIYELLFVSFLQPVYHRRERGPRERENSSQK</sequence>
<proteinExistence type="predicted"/>
<organism evidence="1 2">
    <name type="scientific">Christensenella minuta</name>
    <dbReference type="NCBI Taxonomy" id="626937"/>
    <lineage>
        <taxon>Bacteria</taxon>
        <taxon>Bacillati</taxon>
        <taxon>Bacillota</taxon>
        <taxon>Clostridia</taxon>
        <taxon>Christensenellales</taxon>
        <taxon>Christensenellaceae</taxon>
        <taxon>Christensenella</taxon>
    </lineage>
</organism>
<protein>
    <submittedName>
        <fullName evidence="1">Uncharacterized protein</fullName>
    </submittedName>
</protein>
<evidence type="ECO:0000313" key="1">
    <source>
        <dbReference type="EMBL" id="KXK66266.1"/>
    </source>
</evidence>
<dbReference type="EMBL" id="LSZW01000047">
    <property type="protein sequence ID" value="KXK66266.1"/>
    <property type="molecule type" value="Genomic_DNA"/>
</dbReference>
<keyword evidence="2" id="KW-1185">Reference proteome</keyword>
<comment type="caution">
    <text evidence="1">The sequence shown here is derived from an EMBL/GenBank/DDBJ whole genome shotgun (WGS) entry which is preliminary data.</text>
</comment>